<dbReference type="InterPro" id="IPR017947">
    <property type="entry name" value="AryldialkylPase_Zn-BS"/>
</dbReference>
<protein>
    <submittedName>
        <fullName evidence="6">Phosphotriesterase-related protein</fullName>
    </submittedName>
</protein>
<evidence type="ECO:0000256" key="5">
    <source>
        <dbReference type="PROSITE-ProRule" id="PRU00679"/>
    </source>
</evidence>
<organism evidence="6 7">
    <name type="scientific">Spinactinospora alkalitolerans</name>
    <dbReference type="NCBI Taxonomy" id="687207"/>
    <lineage>
        <taxon>Bacteria</taxon>
        <taxon>Bacillati</taxon>
        <taxon>Actinomycetota</taxon>
        <taxon>Actinomycetes</taxon>
        <taxon>Streptosporangiales</taxon>
        <taxon>Nocardiopsidaceae</taxon>
        <taxon>Spinactinospora</taxon>
    </lineage>
</organism>
<comment type="cofactor">
    <cofactor evidence="4">
        <name>a divalent metal cation</name>
        <dbReference type="ChEBI" id="CHEBI:60240"/>
    </cofactor>
    <text evidence="4">Binds 2 divalent metal cations per subunit.</text>
</comment>
<keyword evidence="2" id="KW-0378">Hydrolase</keyword>
<dbReference type="GO" id="GO:0016788">
    <property type="term" value="F:hydrolase activity, acting on ester bonds"/>
    <property type="evidence" value="ECO:0007669"/>
    <property type="project" value="InterPro"/>
</dbReference>
<accession>A0A852U1S4</accession>
<keyword evidence="1 4" id="KW-0479">Metal-binding</keyword>
<evidence type="ECO:0000256" key="4">
    <source>
        <dbReference type="PIRSR" id="PIRSR601559-51"/>
    </source>
</evidence>
<dbReference type="GO" id="GO:0008270">
    <property type="term" value="F:zinc ion binding"/>
    <property type="evidence" value="ECO:0007669"/>
    <property type="project" value="InterPro"/>
</dbReference>
<evidence type="ECO:0000256" key="1">
    <source>
        <dbReference type="ARBA" id="ARBA00022723"/>
    </source>
</evidence>
<reference evidence="6 7" key="1">
    <citation type="submission" date="2020-07" db="EMBL/GenBank/DDBJ databases">
        <title>Sequencing the genomes of 1000 actinobacteria strains.</title>
        <authorList>
            <person name="Klenk H.-P."/>
        </authorList>
    </citation>
    <scope>NUCLEOTIDE SEQUENCE [LARGE SCALE GENOMIC DNA]</scope>
    <source>
        <strain evidence="6 7">CXB654</strain>
    </source>
</reference>
<dbReference type="PROSITE" id="PS01322">
    <property type="entry name" value="PHOSPHOTRIESTERASE_1"/>
    <property type="match status" value="1"/>
</dbReference>
<evidence type="ECO:0000256" key="3">
    <source>
        <dbReference type="PIRSR" id="PIRSR601559-50"/>
    </source>
</evidence>
<dbReference type="RefSeq" id="WP_179645182.1">
    <property type="nucleotide sequence ID" value="NZ_BAAAYY010000046.1"/>
</dbReference>
<dbReference type="Gene3D" id="3.20.20.140">
    <property type="entry name" value="Metal-dependent hydrolases"/>
    <property type="match status" value="1"/>
</dbReference>
<sequence>MAQVETVRGPIPVEELGTTLMHEHVFMVNPELLDNHGDFWDEEVRVADAIERLGELRARGVDTIVDPTVIGLGRHLPRIQRVNAEVDINIVAATGLYAFHDLPQFLHYRGPGTPLGGPEPMTEMFVRDIRVGIADTGVKAAFLKCVVDEYLTPQVERVARAVAAASVETGAPITVHTNAEARSGTAALTWFAEEGVDLTRVVVGHAGDSNDLDYLRSLADQGAVLGCDRFGVDTINPTERRVATIAALAEQGYADRIVLSHDAWCYADLFAGEETMALVRQVLPNWNYLHISDDVLPALRAAGVTDAQIDMMLTGTPRRYFSGADAPEAASG</sequence>
<dbReference type="Proteomes" id="UP000589036">
    <property type="component" value="Unassembled WGS sequence"/>
</dbReference>
<comment type="caution">
    <text evidence="6">The sequence shown here is derived from an EMBL/GenBank/DDBJ whole genome shotgun (WGS) entry which is preliminary data.</text>
</comment>
<feature type="binding site" evidence="4">
    <location>
        <position position="262"/>
    </location>
    <ligand>
        <name>Zn(2+)</name>
        <dbReference type="ChEBI" id="CHEBI:29105"/>
        <label>1</label>
    </ligand>
</feature>
<dbReference type="PROSITE" id="PS51347">
    <property type="entry name" value="PHOSPHOTRIESTERASE_2"/>
    <property type="match status" value="1"/>
</dbReference>
<dbReference type="InterPro" id="IPR032466">
    <property type="entry name" value="Metal_Hydrolase"/>
</dbReference>
<feature type="binding site" description="via carbamate group" evidence="4">
    <location>
        <position position="144"/>
    </location>
    <ligand>
        <name>Zn(2+)</name>
        <dbReference type="ChEBI" id="CHEBI:29105"/>
        <label>1</label>
    </ligand>
</feature>
<feature type="binding site" evidence="4">
    <location>
        <position position="205"/>
    </location>
    <ligand>
        <name>Zn(2+)</name>
        <dbReference type="ChEBI" id="CHEBI:29105"/>
        <label>2</label>
    </ligand>
</feature>
<dbReference type="SUPFAM" id="SSF51556">
    <property type="entry name" value="Metallo-dependent hydrolases"/>
    <property type="match status" value="1"/>
</dbReference>
<gene>
    <name evidence="6" type="ORF">HDA32_004657</name>
</gene>
<evidence type="ECO:0000256" key="2">
    <source>
        <dbReference type="ARBA" id="ARBA00022801"/>
    </source>
</evidence>
<dbReference type="AlphaFoldDB" id="A0A852U1S4"/>
<dbReference type="PANTHER" id="PTHR10819">
    <property type="entry name" value="PHOSPHOTRIESTERASE-RELATED"/>
    <property type="match status" value="1"/>
</dbReference>
<feature type="binding site" evidence="4">
    <location>
        <position position="24"/>
    </location>
    <ligand>
        <name>Zn(2+)</name>
        <dbReference type="ChEBI" id="CHEBI:29105"/>
        <label>1</label>
    </ligand>
</feature>
<feature type="binding site" evidence="4">
    <location>
        <position position="176"/>
    </location>
    <ligand>
        <name>Zn(2+)</name>
        <dbReference type="ChEBI" id="CHEBI:29105"/>
        <label>2</label>
    </ligand>
</feature>
<dbReference type="Pfam" id="PF02126">
    <property type="entry name" value="PTE"/>
    <property type="match status" value="1"/>
</dbReference>
<proteinExistence type="inferred from homology"/>
<feature type="binding site" evidence="4">
    <location>
        <position position="22"/>
    </location>
    <ligand>
        <name>Zn(2+)</name>
        <dbReference type="ChEBI" id="CHEBI:29105"/>
        <label>1</label>
    </ligand>
</feature>
<dbReference type="EMBL" id="JACCCC010000001">
    <property type="protein sequence ID" value="NYE49537.1"/>
    <property type="molecule type" value="Genomic_DNA"/>
</dbReference>
<keyword evidence="7" id="KW-1185">Reference proteome</keyword>
<feature type="modified residue" description="N6-carboxylysine" evidence="3 5">
    <location>
        <position position="144"/>
    </location>
</feature>
<evidence type="ECO:0000313" key="7">
    <source>
        <dbReference type="Proteomes" id="UP000589036"/>
    </source>
</evidence>
<dbReference type="PANTHER" id="PTHR10819:SF3">
    <property type="entry name" value="PHOSPHOTRIESTERASE-RELATED PROTEIN"/>
    <property type="match status" value="1"/>
</dbReference>
<dbReference type="InterPro" id="IPR001559">
    <property type="entry name" value="Phosphotriesterase"/>
</dbReference>
<name>A0A852U1S4_9ACTN</name>
<comment type="similarity">
    <text evidence="5">Belongs to the metallo-dependent hydrolases superfamily. Phosphotriesterase family.</text>
</comment>
<evidence type="ECO:0000313" key="6">
    <source>
        <dbReference type="EMBL" id="NYE49537.1"/>
    </source>
</evidence>
<feature type="binding site" description="via carbamate group" evidence="4">
    <location>
        <position position="144"/>
    </location>
    <ligand>
        <name>Zn(2+)</name>
        <dbReference type="ChEBI" id="CHEBI:29105"/>
        <label>2</label>
    </ligand>
</feature>